<evidence type="ECO:0000256" key="7">
    <source>
        <dbReference type="SAM" id="MobiDB-lite"/>
    </source>
</evidence>
<dbReference type="SUPFAM" id="SSF53335">
    <property type="entry name" value="S-adenosyl-L-methionine-dependent methyltransferases"/>
    <property type="match status" value="1"/>
</dbReference>
<dbReference type="EC" id="2.1.1.199" evidence="6"/>
<evidence type="ECO:0000256" key="4">
    <source>
        <dbReference type="ARBA" id="ARBA00022679"/>
    </source>
</evidence>
<dbReference type="InterPro" id="IPR029063">
    <property type="entry name" value="SAM-dependent_MTases_sf"/>
</dbReference>
<keyword evidence="3 6" id="KW-0489">Methyltransferase</keyword>
<name>A0A1I7PHW5_9BACT</name>
<gene>
    <name evidence="8" type="primary">rsmH_1</name>
    <name evidence="6" type="synonym">rsmH</name>
    <name evidence="8" type="ORF">Verru16b_00255</name>
</gene>
<keyword evidence="2 6" id="KW-0698">rRNA processing</keyword>
<dbReference type="PIRSF" id="PIRSF004486">
    <property type="entry name" value="MraW"/>
    <property type="match status" value="1"/>
</dbReference>
<dbReference type="Gene3D" id="1.10.150.170">
    <property type="entry name" value="Putative methyltransferase TM0872, insert domain"/>
    <property type="match status" value="1"/>
</dbReference>
<dbReference type="EMBL" id="CP016094">
    <property type="protein sequence ID" value="AOS43212.1"/>
    <property type="molecule type" value="Genomic_DNA"/>
</dbReference>
<dbReference type="SUPFAM" id="SSF81799">
    <property type="entry name" value="Putative methyltransferase TM0872, insert domain"/>
    <property type="match status" value="1"/>
</dbReference>
<feature type="binding site" evidence="6">
    <location>
        <position position="114"/>
    </location>
    <ligand>
        <name>S-adenosyl-L-methionine</name>
        <dbReference type="ChEBI" id="CHEBI:59789"/>
    </ligand>
</feature>
<feature type="compositionally biased region" description="Pro residues" evidence="7">
    <location>
        <begin position="1"/>
        <end position="14"/>
    </location>
</feature>
<feature type="binding site" evidence="6">
    <location>
        <position position="144"/>
    </location>
    <ligand>
        <name>S-adenosyl-L-methionine</name>
        <dbReference type="ChEBI" id="CHEBI:59789"/>
    </ligand>
</feature>
<dbReference type="InterPro" id="IPR002903">
    <property type="entry name" value="RsmH"/>
</dbReference>
<proteinExistence type="inferred from homology"/>
<feature type="binding site" evidence="6">
    <location>
        <position position="165"/>
    </location>
    <ligand>
        <name>S-adenosyl-L-methionine</name>
        <dbReference type="ChEBI" id="CHEBI:59789"/>
    </ligand>
</feature>
<evidence type="ECO:0000256" key="1">
    <source>
        <dbReference type="ARBA" id="ARBA00010396"/>
    </source>
</evidence>
<dbReference type="GO" id="GO:0071424">
    <property type="term" value="F:rRNA (cytosine-N4-)-methyltransferase activity"/>
    <property type="evidence" value="ECO:0007669"/>
    <property type="project" value="UniProtKB-UniRule"/>
</dbReference>
<feature type="binding site" evidence="6">
    <location>
        <position position="172"/>
    </location>
    <ligand>
        <name>S-adenosyl-L-methionine</name>
        <dbReference type="ChEBI" id="CHEBI:59789"/>
    </ligand>
</feature>
<protein>
    <recommendedName>
        <fullName evidence="6">Ribosomal RNA small subunit methyltransferase H</fullName>
        <ecNumber evidence="6">2.1.1.199</ecNumber>
    </recommendedName>
    <alternativeName>
        <fullName evidence="6">16S rRNA m(4)C1402 methyltransferase</fullName>
    </alternativeName>
    <alternativeName>
        <fullName evidence="6">rRNA (cytosine-N(4)-)-methyltransferase RsmH</fullName>
    </alternativeName>
</protein>
<evidence type="ECO:0000256" key="6">
    <source>
        <dbReference type="HAMAP-Rule" id="MF_01007"/>
    </source>
</evidence>
<comment type="similarity">
    <text evidence="1 6">Belongs to the methyltransferase superfamily. RsmH family.</text>
</comment>
<dbReference type="PATRIC" id="fig|1838286.3.peg.257"/>
<dbReference type="Proteomes" id="UP000095228">
    <property type="component" value="Chromosome"/>
</dbReference>
<dbReference type="OrthoDB" id="9806637at2"/>
<dbReference type="KEGG" id="obg:Verru16b_00255"/>
<keyword evidence="9" id="KW-1185">Reference proteome</keyword>
<feature type="region of interest" description="Disordered" evidence="7">
    <location>
        <begin position="1"/>
        <end position="35"/>
    </location>
</feature>
<evidence type="ECO:0000256" key="3">
    <source>
        <dbReference type="ARBA" id="ARBA00022603"/>
    </source>
</evidence>
<dbReference type="Pfam" id="PF01795">
    <property type="entry name" value="Methyltransf_5"/>
    <property type="match status" value="1"/>
</dbReference>
<dbReference type="InterPro" id="IPR023397">
    <property type="entry name" value="SAM-dep_MeTrfase_MraW_recog"/>
</dbReference>
<evidence type="ECO:0000313" key="8">
    <source>
        <dbReference type="EMBL" id="AOS43212.1"/>
    </source>
</evidence>
<feature type="binding site" evidence="6">
    <location>
        <begin position="89"/>
        <end position="91"/>
    </location>
    <ligand>
        <name>S-adenosyl-L-methionine</name>
        <dbReference type="ChEBI" id="CHEBI:59789"/>
    </ligand>
</feature>
<accession>A0A1I7PHW5</accession>
<dbReference type="Gene3D" id="3.40.50.150">
    <property type="entry name" value="Vaccinia Virus protein VP39"/>
    <property type="match status" value="1"/>
</dbReference>
<evidence type="ECO:0000256" key="2">
    <source>
        <dbReference type="ARBA" id="ARBA00022552"/>
    </source>
</evidence>
<dbReference type="PANTHER" id="PTHR11265">
    <property type="entry name" value="S-ADENOSYL-METHYLTRANSFERASE MRAW"/>
    <property type="match status" value="1"/>
</dbReference>
<evidence type="ECO:0000256" key="5">
    <source>
        <dbReference type="ARBA" id="ARBA00022691"/>
    </source>
</evidence>
<dbReference type="AlphaFoldDB" id="A0A1I7PHW5"/>
<dbReference type="RefSeq" id="WP_069960590.1">
    <property type="nucleotide sequence ID" value="NZ_CP016094.1"/>
</dbReference>
<sequence length="364" mass="39496">MSDTPPDSPAPDPAPRPKRRPRYAGKNPRRFEEKYKEHNPARYADDVAKVLAAGKTPAGMHRPIMVAEILAVLALQPGETAVDCTLGYGGHARELLGRVAPAASPRRGRLVGLDVDPIEHPKTTARLRAAGFGEDVFTAVRSNFAGLPKVLASLGLAGADAILADLGVSSMQIDDPARGFTFKTDGPLDLRLNPSRPPSAADWLARIAQADLAAALTAHADEPHAELLARELVARRAEQPFLRTTELADAIRGILRAHHPRHDPEAADDTVRRVFQALRIAVNDEFGVLDLFLRHLPSCLNSGGRVAILTFHSGEDRRVKQAFRDGVRTGLYTATNEEVARAGPEERRANPRSSSAKLRWAIRA</sequence>
<dbReference type="NCBIfam" id="TIGR00006">
    <property type="entry name" value="16S rRNA (cytosine(1402)-N(4))-methyltransferase RsmH"/>
    <property type="match status" value="1"/>
</dbReference>
<dbReference type="GO" id="GO:0070475">
    <property type="term" value="P:rRNA base methylation"/>
    <property type="evidence" value="ECO:0007669"/>
    <property type="project" value="UniProtKB-UniRule"/>
</dbReference>
<dbReference type="STRING" id="1838286.Verru16b_00255"/>
<dbReference type="GO" id="GO:0005737">
    <property type="term" value="C:cytoplasm"/>
    <property type="evidence" value="ECO:0007669"/>
    <property type="project" value="UniProtKB-SubCell"/>
</dbReference>
<keyword evidence="4 6" id="KW-0808">Transferase</keyword>
<evidence type="ECO:0000313" key="9">
    <source>
        <dbReference type="Proteomes" id="UP000095228"/>
    </source>
</evidence>
<reference evidence="8 9" key="1">
    <citation type="submission" date="2016-06" db="EMBL/GenBank/DDBJ databases">
        <title>Three novel species with peptidoglycan cell walls form the new genus Lacunisphaera gen. nov. in the family Opitutaceae of the verrucomicrobial subdivision 4.</title>
        <authorList>
            <person name="Rast P."/>
            <person name="Gloeckner I."/>
            <person name="Jogler M."/>
            <person name="Boedeker C."/>
            <person name="Jeske O."/>
            <person name="Wiegand S."/>
            <person name="Reinhardt R."/>
            <person name="Schumann P."/>
            <person name="Rohde M."/>
            <person name="Spring S."/>
            <person name="Gloeckner F.O."/>
            <person name="Jogler C."/>
        </authorList>
    </citation>
    <scope>NUCLEOTIDE SEQUENCE [LARGE SCALE GENOMIC DNA]</scope>
    <source>
        <strain evidence="8 9">IG16b</strain>
    </source>
</reference>
<keyword evidence="5 6" id="KW-0949">S-adenosyl-L-methionine</keyword>
<comment type="catalytic activity">
    <reaction evidence="6">
        <text>cytidine(1402) in 16S rRNA + S-adenosyl-L-methionine = N(4)-methylcytidine(1402) in 16S rRNA + S-adenosyl-L-homocysteine + H(+)</text>
        <dbReference type="Rhea" id="RHEA:42928"/>
        <dbReference type="Rhea" id="RHEA-COMP:10286"/>
        <dbReference type="Rhea" id="RHEA-COMP:10287"/>
        <dbReference type="ChEBI" id="CHEBI:15378"/>
        <dbReference type="ChEBI" id="CHEBI:57856"/>
        <dbReference type="ChEBI" id="CHEBI:59789"/>
        <dbReference type="ChEBI" id="CHEBI:74506"/>
        <dbReference type="ChEBI" id="CHEBI:82748"/>
        <dbReference type="EC" id="2.1.1.199"/>
    </reaction>
</comment>
<comment type="function">
    <text evidence="6">Specifically methylates the N4 position of cytidine in position 1402 (C1402) of 16S rRNA.</text>
</comment>
<keyword evidence="6" id="KW-0963">Cytoplasm</keyword>
<organism evidence="8 9">
    <name type="scientific">Lacunisphaera limnophila</name>
    <dbReference type="NCBI Taxonomy" id="1838286"/>
    <lineage>
        <taxon>Bacteria</taxon>
        <taxon>Pseudomonadati</taxon>
        <taxon>Verrucomicrobiota</taxon>
        <taxon>Opitutia</taxon>
        <taxon>Opitutales</taxon>
        <taxon>Opitutaceae</taxon>
        <taxon>Lacunisphaera</taxon>
    </lineage>
</organism>
<dbReference type="HAMAP" id="MF_01007">
    <property type="entry name" value="16SrRNA_methyltr_H"/>
    <property type="match status" value="1"/>
</dbReference>
<dbReference type="PANTHER" id="PTHR11265:SF0">
    <property type="entry name" value="12S RRNA N4-METHYLCYTIDINE METHYLTRANSFERASE"/>
    <property type="match status" value="1"/>
</dbReference>
<comment type="subcellular location">
    <subcellularLocation>
        <location evidence="6">Cytoplasm</location>
    </subcellularLocation>
</comment>